<dbReference type="GO" id="GO:0008201">
    <property type="term" value="F:heparin binding"/>
    <property type="evidence" value="ECO:0007669"/>
    <property type="project" value="TreeGrafter"/>
</dbReference>
<dbReference type="InterPro" id="IPR043184">
    <property type="entry name" value="ECM2"/>
</dbReference>
<feature type="compositionally biased region" description="Low complexity" evidence="3">
    <location>
        <begin position="162"/>
        <end position="174"/>
    </location>
</feature>
<dbReference type="Gene3D" id="2.10.70.10">
    <property type="entry name" value="Complement Module, domain 1"/>
    <property type="match status" value="1"/>
</dbReference>
<sequence length="759" mass="81275">MIMFCQDILFSKAIRGSYWVGRPFTMRGAGLLCLLCVCAASPAALGPGLGAGARLSARTATGRAPPLPEGRCVVYGMTMFEGAMWSPEPCTVCQCQGDMVKCKPSACDPGPAAGKVQVVKKTSEHQGVGGGARRSSSKTSTSRGGQEVKETSEHQGVGGGARRSSSKTSTSRGGQEVKETSEHQGEGGGARRSSSKTSTSRGGQEVRTKGQTRPAGGPEQRPAGGPLSPEQRPAGGPLSPEQRPAGGPEQRPAGGPPSPEQRPAGGPPSPEQRPAGGPLSPAAVPPAVKTPAAPRSRRPNNSSDEEDRDSSDEDEDAEDEDVVGPPPPPPAKAKVDPPTPSPSVLRAAPPRPPARGAGGRPVVAFPQKPPFMASLPWGCLLADTLVACGSTGLSRMPLISDRGVRTLYLADNKISRIPAKALAGLPNLEWLDLSKNKLDDASFAPLLFQNLTRLRRLILDGNNLTRVPDFLPPSLLELKINDNQLSGLTPRSFKGLSKLLTLELEDNHFHDGNVSPLTFRPLRKLAYLRLDDNRFRGVPSGLPVSLQELHLSDNKIEVVQAGILNKTVNLRALDLSHNRIREDRIAPHALLHLLKLESLDLSHNRLVHVPSFLPPGVRQLVLHHNLIQRIPAFVFGHLAPGLDSLHLSHNRLQDGGLAPASFRGLSSSLAELLLDHNLLHSVPRGLLQLRNLQHLRLNHNLISDVPLGALCDPGAREDSPLLSVHLENNLIQRHLVPPSSFSCIRSYYSVLLRPQRDEE</sequence>
<dbReference type="SMART" id="SM00369">
    <property type="entry name" value="LRR_TYP"/>
    <property type="match status" value="12"/>
</dbReference>
<dbReference type="PANTHER" id="PTHR46544">
    <property type="entry name" value="EXTRACELLULAR MATRIX PROTEIN 2-RELATED"/>
    <property type="match status" value="1"/>
</dbReference>
<feature type="region of interest" description="Disordered" evidence="3">
    <location>
        <begin position="118"/>
        <end position="361"/>
    </location>
</feature>
<protein>
    <submittedName>
        <fullName evidence="4">Si:dkey-6n6.1</fullName>
    </submittedName>
</protein>
<dbReference type="GO" id="GO:0010811">
    <property type="term" value="P:positive regulation of cell-substrate adhesion"/>
    <property type="evidence" value="ECO:0007669"/>
    <property type="project" value="TreeGrafter"/>
</dbReference>
<evidence type="ECO:0000313" key="4">
    <source>
        <dbReference type="Ensembl" id="ENSGMOP00000050158.1"/>
    </source>
</evidence>
<dbReference type="GO" id="GO:0031012">
    <property type="term" value="C:extracellular matrix"/>
    <property type="evidence" value="ECO:0007669"/>
    <property type="project" value="TreeGrafter"/>
</dbReference>
<keyword evidence="1" id="KW-0433">Leucine-rich repeat</keyword>
<name>A0A8C5BRY8_GADMO</name>
<organism evidence="4 5">
    <name type="scientific">Gadus morhua</name>
    <name type="common">Atlantic cod</name>
    <dbReference type="NCBI Taxonomy" id="8049"/>
    <lineage>
        <taxon>Eukaryota</taxon>
        <taxon>Metazoa</taxon>
        <taxon>Chordata</taxon>
        <taxon>Craniata</taxon>
        <taxon>Vertebrata</taxon>
        <taxon>Euteleostomi</taxon>
        <taxon>Actinopterygii</taxon>
        <taxon>Neopterygii</taxon>
        <taxon>Teleostei</taxon>
        <taxon>Neoteleostei</taxon>
        <taxon>Acanthomorphata</taxon>
        <taxon>Zeiogadaria</taxon>
        <taxon>Gadariae</taxon>
        <taxon>Gadiformes</taxon>
        <taxon>Gadoidei</taxon>
        <taxon>Gadidae</taxon>
        <taxon>Gadus</taxon>
    </lineage>
</organism>
<dbReference type="OMA" id="INCRARR"/>
<dbReference type="Ensembl" id="ENSGMOT00000072999.1">
    <property type="protein sequence ID" value="ENSGMOP00000050158.1"/>
    <property type="gene ID" value="ENSGMOG00000027343.1"/>
</dbReference>
<evidence type="ECO:0000256" key="1">
    <source>
        <dbReference type="ARBA" id="ARBA00022614"/>
    </source>
</evidence>
<dbReference type="Pfam" id="PF13855">
    <property type="entry name" value="LRR_8"/>
    <property type="match status" value="4"/>
</dbReference>
<evidence type="ECO:0000256" key="2">
    <source>
        <dbReference type="ARBA" id="ARBA00022737"/>
    </source>
</evidence>
<feature type="compositionally biased region" description="Low complexity" evidence="3">
    <location>
        <begin position="281"/>
        <end position="294"/>
    </location>
</feature>
<dbReference type="InterPro" id="IPR032675">
    <property type="entry name" value="LRR_dom_sf"/>
</dbReference>
<dbReference type="SMART" id="SM00364">
    <property type="entry name" value="LRR_BAC"/>
    <property type="match status" value="6"/>
</dbReference>
<proteinExistence type="predicted"/>
<dbReference type="Gene3D" id="3.80.10.10">
    <property type="entry name" value="Ribonuclease Inhibitor"/>
    <property type="match status" value="4"/>
</dbReference>
<evidence type="ECO:0000313" key="5">
    <source>
        <dbReference type="Proteomes" id="UP000694546"/>
    </source>
</evidence>
<dbReference type="InterPro" id="IPR003591">
    <property type="entry name" value="Leu-rich_rpt_typical-subtyp"/>
</dbReference>
<feature type="compositionally biased region" description="Pro residues" evidence="3">
    <location>
        <begin position="324"/>
        <end position="341"/>
    </location>
</feature>
<dbReference type="PANTHER" id="PTHR46544:SF2">
    <property type="entry name" value="EXTRACELLULAR MATRIX PROTEIN 2-RELATED"/>
    <property type="match status" value="1"/>
</dbReference>
<feature type="compositionally biased region" description="Basic and acidic residues" evidence="3">
    <location>
        <begin position="175"/>
        <end position="185"/>
    </location>
</feature>
<feature type="compositionally biased region" description="Low complexity" evidence="3">
    <location>
        <begin position="191"/>
        <end position="203"/>
    </location>
</feature>
<dbReference type="OrthoDB" id="676979at2759"/>
<dbReference type="SUPFAM" id="SSF52058">
    <property type="entry name" value="L domain-like"/>
    <property type="match status" value="1"/>
</dbReference>
<dbReference type="GO" id="GO:0030198">
    <property type="term" value="P:extracellular matrix organization"/>
    <property type="evidence" value="ECO:0007669"/>
    <property type="project" value="TreeGrafter"/>
</dbReference>
<accession>A0A8C5BRY8</accession>
<evidence type="ECO:0000256" key="3">
    <source>
        <dbReference type="SAM" id="MobiDB-lite"/>
    </source>
</evidence>
<feature type="compositionally biased region" description="Low complexity" evidence="3">
    <location>
        <begin position="133"/>
        <end position="145"/>
    </location>
</feature>
<reference evidence="4" key="2">
    <citation type="submission" date="2025-09" db="UniProtKB">
        <authorList>
            <consortium name="Ensembl"/>
        </authorList>
    </citation>
    <scope>IDENTIFICATION</scope>
</reference>
<dbReference type="AlphaFoldDB" id="A0A8C5BRY8"/>
<dbReference type="GO" id="GO:0070052">
    <property type="term" value="F:collagen V binding"/>
    <property type="evidence" value="ECO:0007669"/>
    <property type="project" value="TreeGrafter"/>
</dbReference>
<feature type="compositionally biased region" description="Acidic residues" evidence="3">
    <location>
        <begin position="303"/>
        <end position="322"/>
    </location>
</feature>
<dbReference type="PRINTS" id="PR00019">
    <property type="entry name" value="LEURICHRPT"/>
</dbReference>
<dbReference type="SUPFAM" id="SSF57603">
    <property type="entry name" value="FnI-like domain"/>
    <property type="match status" value="1"/>
</dbReference>
<dbReference type="GeneTree" id="ENSGT00940000164248"/>
<gene>
    <name evidence="4" type="primary">si:dkey-6n6.1</name>
</gene>
<feature type="compositionally biased region" description="Pro residues" evidence="3">
    <location>
        <begin position="254"/>
        <end position="271"/>
    </location>
</feature>
<dbReference type="Proteomes" id="UP000694546">
    <property type="component" value="Chromosome 16"/>
</dbReference>
<keyword evidence="2" id="KW-0677">Repeat</keyword>
<dbReference type="PROSITE" id="PS51450">
    <property type="entry name" value="LRR"/>
    <property type="match status" value="3"/>
</dbReference>
<dbReference type="InterPro" id="IPR001611">
    <property type="entry name" value="Leu-rich_rpt"/>
</dbReference>
<reference evidence="4" key="1">
    <citation type="submission" date="2025-08" db="UniProtKB">
        <authorList>
            <consortium name="Ensembl"/>
        </authorList>
    </citation>
    <scope>IDENTIFICATION</scope>
</reference>
<keyword evidence="5" id="KW-1185">Reference proteome</keyword>